<dbReference type="STRING" id="1619234.SAMN05421730_10158"/>
<dbReference type="RefSeq" id="WP_091234558.1">
    <property type="nucleotide sequence ID" value="NZ_FMKA01000015.1"/>
</dbReference>
<keyword evidence="5" id="KW-1185">Reference proteome</keyword>
<evidence type="ECO:0000313" key="4">
    <source>
        <dbReference type="EMBL" id="SCP97925.1"/>
    </source>
</evidence>
<dbReference type="Proteomes" id="UP000199315">
    <property type="component" value="Unassembled WGS sequence"/>
</dbReference>
<proteinExistence type="predicted"/>
<dbReference type="InterPro" id="IPR036291">
    <property type="entry name" value="NAD(P)-bd_dom_sf"/>
</dbReference>
<dbReference type="PANTHER" id="PTHR43333">
    <property type="entry name" value="2-HACID_DH_C DOMAIN-CONTAINING PROTEIN"/>
    <property type="match status" value="1"/>
</dbReference>
<gene>
    <name evidence="4" type="ORF">SAMN05421730_10158</name>
</gene>
<dbReference type="PANTHER" id="PTHR43333:SF1">
    <property type="entry name" value="D-ISOMER SPECIFIC 2-HYDROXYACID DEHYDROGENASE NAD-BINDING DOMAIN-CONTAINING PROTEIN"/>
    <property type="match status" value="1"/>
</dbReference>
<dbReference type="AlphaFoldDB" id="A0A1D3TUZ0"/>
<evidence type="ECO:0000259" key="3">
    <source>
        <dbReference type="Pfam" id="PF02826"/>
    </source>
</evidence>
<dbReference type="SUPFAM" id="SSF51735">
    <property type="entry name" value="NAD(P)-binding Rossmann-fold domains"/>
    <property type="match status" value="1"/>
</dbReference>
<dbReference type="InterPro" id="IPR006140">
    <property type="entry name" value="D-isomer_DH_NAD-bd"/>
</dbReference>
<dbReference type="CDD" id="cd05300">
    <property type="entry name" value="2-Hacid_dh_1"/>
    <property type="match status" value="1"/>
</dbReference>
<reference evidence="4 5" key="1">
    <citation type="submission" date="2016-09" db="EMBL/GenBank/DDBJ databases">
        <authorList>
            <person name="Capua I."/>
            <person name="De Benedictis P."/>
            <person name="Joannis T."/>
            <person name="Lombin L.H."/>
            <person name="Cattoli G."/>
        </authorList>
    </citation>
    <scope>NUCLEOTIDE SEQUENCE [LARGE SCALE GENOMIC DNA]</scope>
    <source>
        <strain evidence="4 5">GluBS11</strain>
    </source>
</reference>
<evidence type="ECO:0000256" key="2">
    <source>
        <dbReference type="ARBA" id="ARBA00023027"/>
    </source>
</evidence>
<organism evidence="4 5">
    <name type="scientific">Anaerobium acetethylicum</name>
    <dbReference type="NCBI Taxonomy" id="1619234"/>
    <lineage>
        <taxon>Bacteria</taxon>
        <taxon>Bacillati</taxon>
        <taxon>Bacillota</taxon>
        <taxon>Clostridia</taxon>
        <taxon>Lachnospirales</taxon>
        <taxon>Lachnospiraceae</taxon>
        <taxon>Anaerobium</taxon>
    </lineage>
</organism>
<dbReference type="Pfam" id="PF02826">
    <property type="entry name" value="2-Hacid_dh_C"/>
    <property type="match status" value="1"/>
</dbReference>
<dbReference type="SUPFAM" id="SSF52283">
    <property type="entry name" value="Formate/glycerate dehydrogenase catalytic domain-like"/>
    <property type="match status" value="1"/>
</dbReference>
<accession>A0A1D3TUZ0</accession>
<dbReference type="GO" id="GO:0016491">
    <property type="term" value="F:oxidoreductase activity"/>
    <property type="evidence" value="ECO:0007669"/>
    <property type="project" value="UniProtKB-KW"/>
</dbReference>
<protein>
    <submittedName>
        <fullName evidence="4">Phosphoglycerate dehydrogenase</fullName>
    </submittedName>
</protein>
<dbReference type="EMBL" id="FMKA01000015">
    <property type="protein sequence ID" value="SCP97925.1"/>
    <property type="molecule type" value="Genomic_DNA"/>
</dbReference>
<keyword evidence="1" id="KW-0560">Oxidoreductase</keyword>
<feature type="domain" description="D-isomer specific 2-hydroxyacid dehydrogenase NAD-binding" evidence="3">
    <location>
        <begin position="112"/>
        <end position="286"/>
    </location>
</feature>
<keyword evidence="2" id="KW-0520">NAD</keyword>
<sequence length="323" mass="36272">MRNILILEPFREKHINLIKSAAKEDFTITQISGDYDEKELKDALKKAEIVIGQPPISFLQNPEINCPKLKLIQMTWAGTDQYTRSDLQFPKESVSLANASGTYGIIMSQFVVGMILSLMLNFKDYHIQQQQRVWDRRGPIQSLDHAKVLIYGAGDIGSAIAKRLSGFDAYIIGVCRNTDKQRAFFNELCSLDDAESYLPVADVVIGCIPNSDETNGYMNYRRLKAMKKGAIVVNVGRGNFIDGIALDELLSNGHLWGAALDVTNPEPLPKEHLLWSNPRCMITPHASGTAFEHLQATENLLCEIVCENISRYCNCEKIKNKIY</sequence>
<dbReference type="Gene3D" id="3.40.50.720">
    <property type="entry name" value="NAD(P)-binding Rossmann-like Domain"/>
    <property type="match status" value="2"/>
</dbReference>
<evidence type="ECO:0000256" key="1">
    <source>
        <dbReference type="ARBA" id="ARBA00023002"/>
    </source>
</evidence>
<evidence type="ECO:0000313" key="5">
    <source>
        <dbReference type="Proteomes" id="UP000199315"/>
    </source>
</evidence>
<name>A0A1D3TUZ0_9FIRM</name>
<dbReference type="GO" id="GO:0051287">
    <property type="term" value="F:NAD binding"/>
    <property type="evidence" value="ECO:0007669"/>
    <property type="project" value="InterPro"/>
</dbReference>
<dbReference type="OrthoDB" id="9805416at2"/>